<reference evidence="14" key="1">
    <citation type="submission" date="2016-06" db="EMBL/GenBank/DDBJ databases">
        <title>Parallel loss of symbiosis genes in relatives of nitrogen-fixing non-legume Parasponia.</title>
        <authorList>
            <person name="Van Velzen R."/>
            <person name="Holmer R."/>
            <person name="Bu F."/>
            <person name="Rutten L."/>
            <person name="Van Zeijl A."/>
            <person name="Liu W."/>
            <person name="Santuari L."/>
            <person name="Cao Q."/>
            <person name="Sharma T."/>
            <person name="Shen D."/>
            <person name="Roswanjaya Y."/>
            <person name="Wardhani T."/>
            <person name="Kalhor M.S."/>
            <person name="Jansen J."/>
            <person name="Van den Hoogen J."/>
            <person name="Gungor B."/>
            <person name="Hartog M."/>
            <person name="Hontelez J."/>
            <person name="Verver J."/>
            <person name="Yang W.-C."/>
            <person name="Schijlen E."/>
            <person name="Repin R."/>
            <person name="Schilthuizen M."/>
            <person name="Schranz E."/>
            <person name="Heidstra R."/>
            <person name="Miyata K."/>
            <person name="Fedorova E."/>
            <person name="Kohlen W."/>
            <person name="Bisseling T."/>
            <person name="Smit S."/>
            <person name="Geurts R."/>
        </authorList>
    </citation>
    <scope>NUCLEOTIDE SEQUENCE [LARGE SCALE GENOMIC DNA]</scope>
    <source>
        <strain evidence="14">cv. WU1-14</strain>
    </source>
</reference>
<accession>A0A2P5BEM2</accession>
<evidence type="ECO:0000256" key="5">
    <source>
        <dbReference type="ARBA" id="ARBA00022670"/>
    </source>
</evidence>
<dbReference type="InterPro" id="IPR036852">
    <property type="entry name" value="Peptidase_S8/S53_dom_sf"/>
</dbReference>
<evidence type="ECO:0000256" key="9">
    <source>
        <dbReference type="ARBA" id="ARBA00023180"/>
    </source>
</evidence>
<keyword evidence="8" id="KW-0720">Serine protease</keyword>
<organism evidence="13 14">
    <name type="scientific">Parasponia andersonii</name>
    <name type="common">Sponia andersonii</name>
    <dbReference type="NCBI Taxonomy" id="3476"/>
    <lineage>
        <taxon>Eukaryota</taxon>
        <taxon>Viridiplantae</taxon>
        <taxon>Streptophyta</taxon>
        <taxon>Embryophyta</taxon>
        <taxon>Tracheophyta</taxon>
        <taxon>Spermatophyta</taxon>
        <taxon>Magnoliopsida</taxon>
        <taxon>eudicotyledons</taxon>
        <taxon>Gunneridae</taxon>
        <taxon>Pentapetalae</taxon>
        <taxon>rosids</taxon>
        <taxon>fabids</taxon>
        <taxon>Rosales</taxon>
        <taxon>Cannabaceae</taxon>
        <taxon>Parasponia</taxon>
    </lineage>
</organism>
<keyword evidence="5" id="KW-0645">Protease</keyword>
<proteinExistence type="inferred from homology"/>
<dbReference type="Proteomes" id="UP000237105">
    <property type="component" value="Unassembled WGS sequence"/>
</dbReference>
<evidence type="ECO:0000256" key="6">
    <source>
        <dbReference type="ARBA" id="ARBA00022729"/>
    </source>
</evidence>
<dbReference type="GO" id="GO:0009610">
    <property type="term" value="P:response to symbiotic fungus"/>
    <property type="evidence" value="ECO:0007669"/>
    <property type="project" value="UniProtKB-ARBA"/>
</dbReference>
<comment type="similarity">
    <text evidence="3 10">Belongs to the peptidase S8 family.</text>
</comment>
<keyword evidence="7" id="KW-0378">Hydrolase</keyword>
<dbReference type="PANTHER" id="PTHR10795">
    <property type="entry name" value="PROPROTEIN CONVERTASE SUBTILISIN/KEXIN"/>
    <property type="match status" value="1"/>
</dbReference>
<evidence type="ECO:0000256" key="7">
    <source>
        <dbReference type="ARBA" id="ARBA00022801"/>
    </source>
</evidence>
<dbReference type="SUPFAM" id="SSF52025">
    <property type="entry name" value="PA domain"/>
    <property type="match status" value="1"/>
</dbReference>
<dbReference type="EMBL" id="JXTB01000298">
    <property type="protein sequence ID" value="PON47242.1"/>
    <property type="molecule type" value="Genomic_DNA"/>
</dbReference>
<feature type="domain" description="Peptidase S8/S53" evidence="11">
    <location>
        <begin position="72"/>
        <end position="424"/>
    </location>
</feature>
<keyword evidence="14" id="KW-1185">Reference proteome</keyword>
<dbReference type="Gene3D" id="3.50.30.30">
    <property type="match status" value="1"/>
</dbReference>
<dbReference type="GO" id="GO:0006508">
    <property type="term" value="P:proteolysis"/>
    <property type="evidence" value="ECO:0007669"/>
    <property type="project" value="UniProtKB-KW"/>
</dbReference>
<evidence type="ECO:0000256" key="10">
    <source>
        <dbReference type="PROSITE-ProRule" id="PRU01240"/>
    </source>
</evidence>
<dbReference type="InterPro" id="IPR046450">
    <property type="entry name" value="PA_dom_sf"/>
</dbReference>
<dbReference type="InterPro" id="IPR045051">
    <property type="entry name" value="SBT"/>
</dbReference>
<evidence type="ECO:0000256" key="3">
    <source>
        <dbReference type="ARBA" id="ARBA00011073"/>
    </source>
</evidence>
<dbReference type="GO" id="GO:0004252">
    <property type="term" value="F:serine-type endopeptidase activity"/>
    <property type="evidence" value="ECO:0007669"/>
    <property type="project" value="InterPro"/>
</dbReference>
<evidence type="ECO:0000313" key="13">
    <source>
        <dbReference type="EMBL" id="PON47242.1"/>
    </source>
</evidence>
<dbReference type="GO" id="GO:0048046">
    <property type="term" value="C:apoplast"/>
    <property type="evidence" value="ECO:0007669"/>
    <property type="project" value="UniProtKB-SubCell"/>
</dbReference>
<dbReference type="PROSITE" id="PS51892">
    <property type="entry name" value="SUBTILASE"/>
    <property type="match status" value="1"/>
</dbReference>
<dbReference type="SUPFAM" id="SSF52743">
    <property type="entry name" value="Subtilisin-like"/>
    <property type="match status" value="1"/>
</dbReference>
<dbReference type="InterPro" id="IPR003137">
    <property type="entry name" value="PA_domain"/>
</dbReference>
<sequence length="448" mass="47970">MVSFLLNQFGRGQDMVKIQLLATWTLSFSDEGIGPVPSKWQGICQDGVRCNSISEYSQLYFSPVRNSTLFSTRDHEGHGTHTLSTAGGNFVTGANVFGNGNGTAKGGSPKARVAAYKVCWQPVDDHSCFDADIMAAFEAAITDGVDVLSVSVGGDSQEYFPDGISIGGFHAVKNGIAVVTSAGNSGPHPGTIENGAPWMITVGASTIDREVISYIALGNRKRLKGASLSSRGLQSQKYYPLIRASEAKADTTKVSALDALLCKPGSLDPKTVKGKILVCLRGEIARAEKGLEAALAGAVGMILANDMENWNDITADAHVLPASHVNFTDGKSFTLTRDTFHEFGTPVAYMTRAKTEVDVKPAPFMAAFSSRGPNIIEPAILKPDLTAPGVNIITACSEANGPTDEKFDKRRVTFNAQSRTSMACLLDLKRFSPRKIELKIIKKIFKNN</sequence>
<dbReference type="FunFam" id="3.50.30.30:FF:000005">
    <property type="entry name" value="subtilisin-like protease SBT1.5"/>
    <property type="match status" value="1"/>
</dbReference>
<evidence type="ECO:0000256" key="1">
    <source>
        <dbReference type="ARBA" id="ARBA00002076"/>
    </source>
</evidence>
<evidence type="ECO:0000256" key="4">
    <source>
        <dbReference type="ARBA" id="ARBA00022523"/>
    </source>
</evidence>
<dbReference type="Pfam" id="PF00082">
    <property type="entry name" value="Peptidase_S8"/>
    <property type="match status" value="1"/>
</dbReference>
<keyword evidence="6" id="KW-0732">Signal</keyword>
<evidence type="ECO:0000259" key="12">
    <source>
        <dbReference type="Pfam" id="PF02225"/>
    </source>
</evidence>
<comment type="function">
    <text evidence="1">Required for arbuscular mycorrhiza (AM) development during AM symbiosis with AM fungi (e.g. Glomeromycota intraradices).</text>
</comment>
<dbReference type="Pfam" id="PF02225">
    <property type="entry name" value="PA"/>
    <property type="match status" value="1"/>
</dbReference>
<dbReference type="STRING" id="3476.A0A2P5BEM2"/>
<dbReference type="Gene3D" id="3.40.50.200">
    <property type="entry name" value="Peptidase S8/S53 domain"/>
    <property type="match status" value="1"/>
</dbReference>
<keyword evidence="4" id="KW-0052">Apoplast</keyword>
<comment type="caution">
    <text evidence="13">The sequence shown here is derived from an EMBL/GenBank/DDBJ whole genome shotgun (WGS) entry which is preliminary data.</text>
</comment>
<dbReference type="InterPro" id="IPR000209">
    <property type="entry name" value="Peptidase_S8/S53_dom"/>
</dbReference>
<keyword evidence="9" id="KW-0325">Glycoprotein</keyword>
<protein>
    <submittedName>
        <fullName evidence="13">Subtilase</fullName>
    </submittedName>
</protein>
<dbReference type="OrthoDB" id="1713958at2759"/>
<evidence type="ECO:0000256" key="8">
    <source>
        <dbReference type="ARBA" id="ARBA00022825"/>
    </source>
</evidence>
<evidence type="ECO:0000256" key="2">
    <source>
        <dbReference type="ARBA" id="ARBA00004271"/>
    </source>
</evidence>
<dbReference type="CDD" id="cd02120">
    <property type="entry name" value="PA_subtilisin_like"/>
    <property type="match status" value="1"/>
</dbReference>
<dbReference type="AlphaFoldDB" id="A0A2P5BEM2"/>
<feature type="domain" description="PA" evidence="12">
    <location>
        <begin position="258"/>
        <end position="332"/>
    </location>
</feature>
<comment type="caution">
    <text evidence="10">Lacks conserved residue(s) required for the propagation of feature annotation.</text>
</comment>
<gene>
    <name evidence="13" type="primary">PanSBT53</name>
    <name evidence="13" type="ORF">PanWU01x14_246230</name>
</gene>
<evidence type="ECO:0000313" key="14">
    <source>
        <dbReference type="Proteomes" id="UP000237105"/>
    </source>
</evidence>
<evidence type="ECO:0000259" key="11">
    <source>
        <dbReference type="Pfam" id="PF00082"/>
    </source>
</evidence>
<comment type="subcellular location">
    <subcellularLocation>
        <location evidence="2">Secreted</location>
        <location evidence="2">Extracellular space</location>
        <location evidence="2">Apoplast</location>
    </subcellularLocation>
</comment>
<name>A0A2P5BEM2_PARAD</name>